<keyword evidence="1" id="KW-0812">Transmembrane</keyword>
<dbReference type="RefSeq" id="WP_111196516.1">
    <property type="nucleotide sequence ID" value="NZ_QKVK01000002.1"/>
</dbReference>
<evidence type="ECO:0000256" key="1">
    <source>
        <dbReference type="SAM" id="Phobius"/>
    </source>
</evidence>
<feature type="transmembrane region" description="Helical" evidence="1">
    <location>
        <begin position="134"/>
        <end position="159"/>
    </location>
</feature>
<comment type="caution">
    <text evidence="2">The sequence shown here is derived from an EMBL/GenBank/DDBJ whole genome shotgun (WGS) entry which is preliminary data.</text>
</comment>
<feature type="transmembrane region" description="Helical" evidence="1">
    <location>
        <begin position="97"/>
        <end position="114"/>
    </location>
</feature>
<protein>
    <submittedName>
        <fullName evidence="2">Uncharacterized protein</fullName>
    </submittedName>
</protein>
<dbReference type="AlphaFoldDB" id="A0A2W2BC71"/>
<feature type="transmembrane region" description="Helical" evidence="1">
    <location>
        <begin position="20"/>
        <end position="38"/>
    </location>
</feature>
<name>A0A2W2BC71_9HYPH</name>
<dbReference type="EMBL" id="QKVK01000002">
    <property type="protein sequence ID" value="PZF77768.1"/>
    <property type="molecule type" value="Genomic_DNA"/>
</dbReference>
<feature type="transmembrane region" description="Helical" evidence="1">
    <location>
        <begin position="214"/>
        <end position="230"/>
    </location>
</feature>
<feature type="transmembrane region" description="Helical" evidence="1">
    <location>
        <begin position="69"/>
        <end position="90"/>
    </location>
</feature>
<dbReference type="Proteomes" id="UP000248795">
    <property type="component" value="Unassembled WGS sequence"/>
</dbReference>
<accession>A0A2W2BC71</accession>
<evidence type="ECO:0000313" key="3">
    <source>
        <dbReference type="Proteomes" id="UP000248795"/>
    </source>
</evidence>
<gene>
    <name evidence="2" type="ORF">DK847_04880</name>
</gene>
<evidence type="ECO:0000313" key="2">
    <source>
        <dbReference type="EMBL" id="PZF77768.1"/>
    </source>
</evidence>
<sequence>MTGPNPQAEYLELRRLPESVLIALLSVAAVLVVVHSVVNYCWVTQACGPLTALDNAYGYLFNLSNETNVPTWFSIIILFLVSLCTLPMILDCRRKGIPALGWWGLFFIFLLLSLDEESDLHGMLKGLVKDPGSFGLHNALFAWVIPGAVIVLVVGLVYLRWVWRLPARTRWLIIAAGVLYVGGALVMELLGGMIADDTYMKPGYLVVSTLEESLEMTGVVVMIYALLDYARQLGIAFRF</sequence>
<proteinExistence type="predicted"/>
<keyword evidence="1" id="KW-0472">Membrane</keyword>
<reference evidence="3" key="1">
    <citation type="submission" date="2018-06" db="EMBL/GenBank/DDBJ databases">
        <title>Aestuariibacter litoralis strain KCTC 52945T.</title>
        <authorList>
            <person name="Li X."/>
            <person name="Salam N."/>
            <person name="Li J.-L."/>
            <person name="Chen Y.-M."/>
            <person name="Yang Z.-W."/>
            <person name="Zhang L.-Y."/>
            <person name="Han M.-X."/>
            <person name="Xiao M."/>
            <person name="Li W.-J."/>
        </authorList>
    </citation>
    <scope>NUCLEOTIDE SEQUENCE [LARGE SCALE GENOMIC DNA]</scope>
    <source>
        <strain evidence="3">KCTC 52945</strain>
    </source>
</reference>
<keyword evidence="1" id="KW-1133">Transmembrane helix</keyword>
<keyword evidence="3" id="KW-1185">Reference proteome</keyword>
<organism evidence="2 3">
    <name type="scientific">Aestuariivirga litoralis</name>
    <dbReference type="NCBI Taxonomy" id="2650924"/>
    <lineage>
        <taxon>Bacteria</taxon>
        <taxon>Pseudomonadati</taxon>
        <taxon>Pseudomonadota</taxon>
        <taxon>Alphaproteobacteria</taxon>
        <taxon>Hyphomicrobiales</taxon>
        <taxon>Aestuariivirgaceae</taxon>
        <taxon>Aestuariivirga</taxon>
    </lineage>
</organism>
<feature type="transmembrane region" description="Helical" evidence="1">
    <location>
        <begin position="171"/>
        <end position="194"/>
    </location>
</feature>